<dbReference type="EMBL" id="FQXG01000011">
    <property type="protein sequence ID" value="SHI22769.1"/>
    <property type="molecule type" value="Genomic_DNA"/>
</dbReference>
<dbReference type="OrthoDB" id="9788221at2"/>
<organism evidence="3 4">
    <name type="scientific">Ferrimonas marina</name>
    <dbReference type="NCBI Taxonomy" id="299255"/>
    <lineage>
        <taxon>Bacteria</taxon>
        <taxon>Pseudomonadati</taxon>
        <taxon>Pseudomonadota</taxon>
        <taxon>Gammaproteobacteria</taxon>
        <taxon>Alteromonadales</taxon>
        <taxon>Ferrimonadaceae</taxon>
        <taxon>Ferrimonas</taxon>
    </lineage>
</organism>
<dbReference type="InterPro" id="IPR003719">
    <property type="entry name" value="Phenazine_PhzF-like"/>
</dbReference>
<reference evidence="3 4" key="1">
    <citation type="submission" date="2016-11" db="EMBL/GenBank/DDBJ databases">
        <authorList>
            <person name="Jaros S."/>
            <person name="Januszkiewicz K."/>
            <person name="Wedrychowicz H."/>
        </authorList>
    </citation>
    <scope>NUCLEOTIDE SEQUENCE [LARGE SCALE GENOMIC DNA]</scope>
    <source>
        <strain evidence="3 4">DSM 16917</strain>
    </source>
</reference>
<evidence type="ECO:0000256" key="1">
    <source>
        <dbReference type="ARBA" id="ARBA00008270"/>
    </source>
</evidence>
<evidence type="ECO:0000313" key="3">
    <source>
        <dbReference type="EMBL" id="SHI22769.1"/>
    </source>
</evidence>
<comment type="similarity">
    <text evidence="1">Belongs to the PhzF family.</text>
</comment>
<dbReference type="Proteomes" id="UP000184268">
    <property type="component" value="Unassembled WGS sequence"/>
</dbReference>
<dbReference type="GO" id="GO:0005737">
    <property type="term" value="C:cytoplasm"/>
    <property type="evidence" value="ECO:0007669"/>
    <property type="project" value="TreeGrafter"/>
</dbReference>
<keyword evidence="2" id="KW-0413">Isomerase</keyword>
<dbReference type="PANTHER" id="PTHR13774">
    <property type="entry name" value="PHENAZINE BIOSYNTHESIS PROTEIN"/>
    <property type="match status" value="1"/>
</dbReference>
<proteinExistence type="inferred from homology"/>
<gene>
    <name evidence="3" type="ORF">SAMN02745129_0186</name>
</gene>
<dbReference type="PIRSF" id="PIRSF016184">
    <property type="entry name" value="PhzC_PhzF"/>
    <property type="match status" value="1"/>
</dbReference>
<dbReference type="SUPFAM" id="SSF54506">
    <property type="entry name" value="Diaminopimelate epimerase-like"/>
    <property type="match status" value="1"/>
</dbReference>
<dbReference type="AlphaFoldDB" id="A0A1M5ZF33"/>
<sequence length="259" mass="27987">MQAELYHPFAGPSAQGNPAAVVAVDSWPSQAQMQAISRALAQPVTTFYRREGEAFALRWFSQQAEINLCGHGSLAVAADIHRRWDLTEMAFTSAHGDLAVSYQQGGFSLVLPAWNGKPISPPAMPGIGVTPREAFTTRDLVLVLEDEAQLRTAAPDLAWLVSQVPQHALILTVAANGNGNGSDGYLLRYFAPKIGIDEDIATGSAQCSLAPYWFQRLNQKQLLVTQLSHQGGQFQVTQSGDDSLTLQTQVPHQASLPLP</sequence>
<dbReference type="Pfam" id="PF02567">
    <property type="entry name" value="PhzC-PhzF"/>
    <property type="match status" value="2"/>
</dbReference>
<name>A0A1M5ZF33_9GAMM</name>
<dbReference type="STRING" id="299255.SAMN02745129_0186"/>
<evidence type="ECO:0000313" key="4">
    <source>
        <dbReference type="Proteomes" id="UP000184268"/>
    </source>
</evidence>
<evidence type="ECO:0000256" key="2">
    <source>
        <dbReference type="ARBA" id="ARBA00023235"/>
    </source>
</evidence>
<accession>A0A1M5ZF33</accession>
<keyword evidence="4" id="KW-1185">Reference proteome</keyword>
<dbReference type="PANTHER" id="PTHR13774:SF17">
    <property type="entry name" value="PHENAZINE BIOSYNTHESIS-LIKE DOMAIN-CONTAINING PROTEIN"/>
    <property type="match status" value="1"/>
</dbReference>
<dbReference type="GO" id="GO:0016853">
    <property type="term" value="F:isomerase activity"/>
    <property type="evidence" value="ECO:0007669"/>
    <property type="project" value="UniProtKB-KW"/>
</dbReference>
<protein>
    <submittedName>
        <fullName evidence="3">Phenazine biosynthesis protein PhzF family</fullName>
    </submittedName>
</protein>
<dbReference type="RefSeq" id="WP_067662456.1">
    <property type="nucleotide sequence ID" value="NZ_FQXG01000011.1"/>
</dbReference>
<dbReference type="Gene3D" id="3.10.310.10">
    <property type="entry name" value="Diaminopimelate Epimerase, Chain A, domain 1"/>
    <property type="match status" value="2"/>
</dbReference>